<feature type="domain" description="Tr-type G" evidence="12">
    <location>
        <begin position="264"/>
        <end position="434"/>
    </location>
</feature>
<dbReference type="Gene3D" id="3.40.50.300">
    <property type="entry name" value="P-loop containing nucleotide triphosphate hydrolases"/>
    <property type="match status" value="1"/>
</dbReference>
<dbReference type="CDD" id="cd01887">
    <property type="entry name" value="IF2_eIF5B"/>
    <property type="match status" value="1"/>
</dbReference>
<dbReference type="PANTHER" id="PTHR43381">
    <property type="entry name" value="TRANSLATION INITIATION FACTOR IF-2-RELATED"/>
    <property type="match status" value="1"/>
</dbReference>
<dbReference type="OrthoDB" id="361630at2759"/>
<evidence type="ECO:0000256" key="3">
    <source>
        <dbReference type="ARBA" id="ARBA00022540"/>
    </source>
</evidence>
<feature type="compositionally biased region" description="Basic and acidic residues" evidence="11">
    <location>
        <begin position="161"/>
        <end position="171"/>
    </location>
</feature>
<comment type="caution">
    <text evidence="13">The sequence shown here is derived from an EMBL/GenBank/DDBJ whole genome shotgun (WGS) entry which is preliminary data.</text>
</comment>
<dbReference type="CDD" id="cd03702">
    <property type="entry name" value="IF2_mtIF2_II"/>
    <property type="match status" value="1"/>
</dbReference>
<dbReference type="Proteomes" id="UP000800235">
    <property type="component" value="Unassembled WGS sequence"/>
</dbReference>
<evidence type="ECO:0000256" key="9">
    <source>
        <dbReference type="ARBA" id="ARBA00025162"/>
    </source>
</evidence>
<keyword evidence="4" id="KW-0547">Nucleotide-binding</keyword>
<keyword evidence="6" id="KW-0809">Transit peptide</keyword>
<dbReference type="Gene3D" id="2.40.30.10">
    <property type="entry name" value="Translation factors"/>
    <property type="match status" value="2"/>
</dbReference>
<dbReference type="FunFam" id="2.40.30.10:FF:000008">
    <property type="entry name" value="Translation initiation factor IF-2"/>
    <property type="match status" value="1"/>
</dbReference>
<comment type="similarity">
    <text evidence="2">Belongs to the TRAFAC class translation factor GTPase superfamily. Classic translation factor GTPase family. IF-2 subfamily.</text>
</comment>
<dbReference type="InterPro" id="IPR053905">
    <property type="entry name" value="EF-G-like_DII"/>
</dbReference>
<proteinExistence type="inferred from homology"/>
<keyword evidence="14" id="KW-1185">Reference proteome</keyword>
<dbReference type="PROSITE" id="PS51722">
    <property type="entry name" value="G_TR_2"/>
    <property type="match status" value="1"/>
</dbReference>
<dbReference type="GO" id="GO:0003924">
    <property type="term" value="F:GTPase activity"/>
    <property type="evidence" value="ECO:0007669"/>
    <property type="project" value="InterPro"/>
</dbReference>
<dbReference type="GO" id="GO:0003743">
    <property type="term" value="F:translation initiation factor activity"/>
    <property type="evidence" value="ECO:0007669"/>
    <property type="project" value="UniProtKB-KW"/>
</dbReference>
<dbReference type="InterPro" id="IPR009000">
    <property type="entry name" value="Transl_B-barrel_sf"/>
</dbReference>
<dbReference type="InterPro" id="IPR000178">
    <property type="entry name" value="TF_IF2_bacterial-like"/>
</dbReference>
<evidence type="ECO:0000256" key="1">
    <source>
        <dbReference type="ARBA" id="ARBA00004173"/>
    </source>
</evidence>
<dbReference type="Pfam" id="PF04760">
    <property type="entry name" value="IF2_N"/>
    <property type="match status" value="1"/>
</dbReference>
<evidence type="ECO:0000256" key="2">
    <source>
        <dbReference type="ARBA" id="ARBA00007733"/>
    </source>
</evidence>
<dbReference type="HAMAP" id="MF_00100_B">
    <property type="entry name" value="IF_2_B"/>
    <property type="match status" value="1"/>
</dbReference>
<evidence type="ECO:0000256" key="10">
    <source>
        <dbReference type="ARBA" id="ARBA00044200"/>
    </source>
</evidence>
<evidence type="ECO:0000259" key="12">
    <source>
        <dbReference type="PROSITE" id="PS51722"/>
    </source>
</evidence>
<keyword evidence="8" id="KW-0342">GTP-binding</keyword>
<dbReference type="InterPro" id="IPR005225">
    <property type="entry name" value="Small_GTP-bd"/>
</dbReference>
<dbReference type="InterPro" id="IPR023115">
    <property type="entry name" value="TIF_IF2_dom3"/>
</dbReference>
<evidence type="ECO:0000256" key="4">
    <source>
        <dbReference type="ARBA" id="ARBA00022741"/>
    </source>
</evidence>
<dbReference type="Gene3D" id="3.40.50.10050">
    <property type="entry name" value="Translation initiation factor IF- 2, domain 3"/>
    <property type="match status" value="1"/>
</dbReference>
<keyword evidence="7" id="KW-0496">Mitochondrion</keyword>
<dbReference type="InterPro" id="IPR044145">
    <property type="entry name" value="IF2_II"/>
</dbReference>
<dbReference type="EMBL" id="MU007046">
    <property type="protein sequence ID" value="KAF2429492.1"/>
    <property type="molecule type" value="Genomic_DNA"/>
</dbReference>
<keyword evidence="5" id="KW-0648">Protein biosynthesis</keyword>
<name>A0A9P4NPX3_9PEZI</name>
<evidence type="ECO:0000313" key="13">
    <source>
        <dbReference type="EMBL" id="KAF2429492.1"/>
    </source>
</evidence>
<dbReference type="Pfam" id="PF22042">
    <property type="entry name" value="EF-G_D2"/>
    <property type="match status" value="1"/>
</dbReference>
<comment type="subcellular location">
    <subcellularLocation>
        <location evidence="1">Mitochondrion</location>
    </subcellularLocation>
</comment>
<dbReference type="SUPFAM" id="SSF52540">
    <property type="entry name" value="P-loop containing nucleoside triphosphate hydrolases"/>
    <property type="match status" value="1"/>
</dbReference>
<protein>
    <recommendedName>
        <fullName evidence="10">Translation initiation factor IF-2, mitochondrial</fullName>
    </recommendedName>
</protein>
<evidence type="ECO:0000256" key="6">
    <source>
        <dbReference type="ARBA" id="ARBA00022946"/>
    </source>
</evidence>
<gene>
    <name evidence="13" type="ORF">EJ08DRAFT_590735</name>
</gene>
<organism evidence="13 14">
    <name type="scientific">Tothia fuscella</name>
    <dbReference type="NCBI Taxonomy" id="1048955"/>
    <lineage>
        <taxon>Eukaryota</taxon>
        <taxon>Fungi</taxon>
        <taxon>Dikarya</taxon>
        <taxon>Ascomycota</taxon>
        <taxon>Pezizomycotina</taxon>
        <taxon>Dothideomycetes</taxon>
        <taxon>Pleosporomycetidae</taxon>
        <taxon>Venturiales</taxon>
        <taxon>Cylindrosympodiaceae</taxon>
        <taxon>Tothia</taxon>
    </lineage>
</organism>
<dbReference type="PANTHER" id="PTHR43381:SF20">
    <property type="entry name" value="TRANSLATION INITIATION FACTOR IF-2, MITOCHONDRIAL"/>
    <property type="match status" value="1"/>
</dbReference>
<dbReference type="InterPro" id="IPR000795">
    <property type="entry name" value="T_Tr_GTP-bd_dom"/>
</dbReference>
<dbReference type="InterPro" id="IPR006847">
    <property type="entry name" value="IF2_N"/>
</dbReference>
<dbReference type="Pfam" id="PF00009">
    <property type="entry name" value="GTP_EFTU"/>
    <property type="match status" value="1"/>
</dbReference>
<feature type="compositionally biased region" description="Basic and acidic residues" evidence="11">
    <location>
        <begin position="564"/>
        <end position="576"/>
    </location>
</feature>
<dbReference type="FunFam" id="3.40.50.300:FF:000019">
    <property type="entry name" value="Translation initiation factor IF-2"/>
    <property type="match status" value="1"/>
</dbReference>
<accession>A0A9P4NPX3</accession>
<evidence type="ECO:0000256" key="11">
    <source>
        <dbReference type="SAM" id="MobiDB-lite"/>
    </source>
</evidence>
<evidence type="ECO:0000313" key="14">
    <source>
        <dbReference type="Proteomes" id="UP000800235"/>
    </source>
</evidence>
<dbReference type="CDD" id="cd03692">
    <property type="entry name" value="mtIF2_IVc"/>
    <property type="match status" value="1"/>
</dbReference>
<evidence type="ECO:0000256" key="8">
    <source>
        <dbReference type="ARBA" id="ARBA00023134"/>
    </source>
</evidence>
<feature type="region of interest" description="Disordered" evidence="11">
    <location>
        <begin position="1"/>
        <end position="176"/>
    </location>
</feature>
<dbReference type="FunFam" id="3.40.50.10050:FF:000001">
    <property type="entry name" value="Translation initiation factor IF-2"/>
    <property type="match status" value="1"/>
</dbReference>
<keyword evidence="3 13" id="KW-0396">Initiation factor</keyword>
<dbReference type="GO" id="GO:0005739">
    <property type="term" value="C:mitochondrion"/>
    <property type="evidence" value="ECO:0007669"/>
    <property type="project" value="UniProtKB-SubCell"/>
</dbReference>
<dbReference type="Pfam" id="PF11987">
    <property type="entry name" value="IF-2"/>
    <property type="match status" value="1"/>
</dbReference>
<dbReference type="InterPro" id="IPR036925">
    <property type="entry name" value="TIF_IF2_dom3_sf"/>
</dbReference>
<feature type="compositionally biased region" description="Basic and acidic residues" evidence="11">
    <location>
        <begin position="130"/>
        <end position="141"/>
    </location>
</feature>
<dbReference type="GO" id="GO:0005525">
    <property type="term" value="F:GTP binding"/>
    <property type="evidence" value="ECO:0007669"/>
    <property type="project" value="UniProtKB-KW"/>
</dbReference>
<evidence type="ECO:0000256" key="7">
    <source>
        <dbReference type="ARBA" id="ARBA00023128"/>
    </source>
</evidence>
<feature type="compositionally biased region" description="Basic and acidic residues" evidence="11">
    <location>
        <begin position="78"/>
        <end position="88"/>
    </location>
</feature>
<dbReference type="InterPro" id="IPR015760">
    <property type="entry name" value="TIF_IF2"/>
</dbReference>
<dbReference type="SUPFAM" id="SSF52156">
    <property type="entry name" value="Initiation factor IF2/eIF5b, domain 3"/>
    <property type="match status" value="1"/>
</dbReference>
<evidence type="ECO:0000256" key="5">
    <source>
        <dbReference type="ARBA" id="ARBA00022917"/>
    </source>
</evidence>
<dbReference type="AlphaFoldDB" id="A0A9P4NPX3"/>
<dbReference type="NCBIfam" id="TIGR00231">
    <property type="entry name" value="small_GTP"/>
    <property type="match status" value="1"/>
</dbReference>
<reference evidence="13" key="1">
    <citation type="journal article" date="2020" name="Stud. Mycol.">
        <title>101 Dothideomycetes genomes: a test case for predicting lifestyles and emergence of pathogens.</title>
        <authorList>
            <person name="Haridas S."/>
            <person name="Albert R."/>
            <person name="Binder M."/>
            <person name="Bloem J."/>
            <person name="Labutti K."/>
            <person name="Salamov A."/>
            <person name="Andreopoulos B."/>
            <person name="Baker S."/>
            <person name="Barry K."/>
            <person name="Bills G."/>
            <person name="Bluhm B."/>
            <person name="Cannon C."/>
            <person name="Castanera R."/>
            <person name="Culley D."/>
            <person name="Daum C."/>
            <person name="Ezra D."/>
            <person name="Gonzalez J."/>
            <person name="Henrissat B."/>
            <person name="Kuo A."/>
            <person name="Liang C."/>
            <person name="Lipzen A."/>
            <person name="Lutzoni F."/>
            <person name="Magnuson J."/>
            <person name="Mondo S."/>
            <person name="Nolan M."/>
            <person name="Ohm R."/>
            <person name="Pangilinan J."/>
            <person name="Park H.-J."/>
            <person name="Ramirez L."/>
            <person name="Alfaro M."/>
            <person name="Sun H."/>
            <person name="Tritt A."/>
            <person name="Yoshinaga Y."/>
            <person name="Zwiers L.-H."/>
            <person name="Turgeon B."/>
            <person name="Goodwin S."/>
            <person name="Spatafora J."/>
            <person name="Crous P."/>
            <person name="Grigoriev I."/>
        </authorList>
    </citation>
    <scope>NUCLEOTIDE SEQUENCE</scope>
    <source>
        <strain evidence="13">CBS 130266</strain>
    </source>
</reference>
<sequence length="798" mass="87735">MKVQEKFNRPPEAVKAQPAQVSSDWRDPFEDDPAYANIETARRSNHRQSNSVSAAADIGVGRGTDGSQFTIRRHQSQHPRDAETELKIHGLANVADTNADARRRKPRRREYEEEDDEEGLGITSKKTKGREKAKGRSTRRDEDDEDDEGYEKAERHRQRKAERQKGLDKALRPRVKAPKVRSIQLPEFINVNHLAQELGLRLEDFMPKLRDLGFTDINNDHVLNAENAGLVAMEFGFEVTHETRDESKDILALPLPDDMSSLPQRPPVVTIMGHVDHGKTTLLDFLRKSSIAASEHGGITQHIGAFRVPMSSGKTITFLDTPGHAAFLAMRQRGANVTDIVILVVAADDSVMPQTIEAIKHARAANVPMIVAVNKVDKEDARPEMVKQDLARHGVEVEDFGGDTQAVAVSGKTGLGMKELEEAIAAQTELLDPRAPSDGPVEGWVLEAATKKAGKVATVLIRRGTLRLGDIIVAGTTFARVRSLRDEAGVLITEAGPGVPVEVEGWKGPPGAGDELLQAPHEQKAAAVADYRQAIADQVGLAKDVEAINEARKLEQEKREREEALAKAQAESKDGDAVPEEIPVQEKESGLKEIFFVVKADVAGSVEAVINSISHLGNNEVRPHILRSGVGAVSEFDIDHAAAANGHIISFNTLVEPRMLMQAEKVGVEIIDHSIIYRLVEDVTTKLEEQLAPLVTQRVVGEAEISQQFMITVKGRQKIPIAGCKVRNGVVNRNGKIRVLRLGHVVWDGSLHSLKNAKKDVMETRKGTECGMGFEGWTDFEVGDQVQCYEEHSEKRTL</sequence>
<comment type="function">
    <text evidence="9">One of the essential components for the initiation of protein synthesis. Protects formylmethionyl-tRNA from spontaneous hydrolysis and promotes its binding to the 30S ribosomal subunits. Also involved in the hydrolysis of GTP during the formation of the 70S ribosomal complex.</text>
</comment>
<feature type="region of interest" description="Disordered" evidence="11">
    <location>
        <begin position="564"/>
        <end position="583"/>
    </location>
</feature>
<dbReference type="SUPFAM" id="SSF50447">
    <property type="entry name" value="Translation proteins"/>
    <property type="match status" value="2"/>
</dbReference>
<dbReference type="InterPro" id="IPR027417">
    <property type="entry name" value="P-loop_NTPase"/>
</dbReference>